<protein>
    <submittedName>
        <fullName evidence="2">Uncharacterized protein</fullName>
    </submittedName>
</protein>
<gene>
    <name evidence="2" type="ORF">BDP81DRAFT_185822</name>
</gene>
<dbReference type="EMBL" id="JAHMHQ010000005">
    <property type="protein sequence ID" value="KAK1639950.1"/>
    <property type="molecule type" value="Genomic_DNA"/>
</dbReference>
<name>A0AAI9ZXC6_9PEZI</name>
<dbReference type="AlphaFoldDB" id="A0AAI9ZXC6"/>
<evidence type="ECO:0000256" key="1">
    <source>
        <dbReference type="SAM" id="MobiDB-lite"/>
    </source>
</evidence>
<evidence type="ECO:0000313" key="2">
    <source>
        <dbReference type="EMBL" id="KAK1639950.1"/>
    </source>
</evidence>
<comment type="caution">
    <text evidence="2">The sequence shown here is derived from an EMBL/GenBank/DDBJ whole genome shotgun (WGS) entry which is preliminary data.</text>
</comment>
<dbReference type="GeneID" id="85467211"/>
<feature type="compositionally biased region" description="Polar residues" evidence="1">
    <location>
        <begin position="8"/>
        <end position="23"/>
    </location>
</feature>
<reference evidence="2" key="1">
    <citation type="submission" date="2021-06" db="EMBL/GenBank/DDBJ databases">
        <title>Comparative genomics, transcriptomics and evolutionary studies reveal genomic signatures of adaptation to plant cell wall in hemibiotrophic fungi.</title>
        <authorList>
            <consortium name="DOE Joint Genome Institute"/>
            <person name="Baroncelli R."/>
            <person name="Diaz J.F."/>
            <person name="Benocci T."/>
            <person name="Peng M."/>
            <person name="Battaglia E."/>
            <person name="Haridas S."/>
            <person name="Andreopoulos W."/>
            <person name="Labutti K."/>
            <person name="Pangilinan J."/>
            <person name="Floch G.L."/>
            <person name="Makela M.R."/>
            <person name="Henrissat B."/>
            <person name="Grigoriev I.V."/>
            <person name="Crouch J.A."/>
            <person name="De Vries R.P."/>
            <person name="Sukno S.A."/>
            <person name="Thon M.R."/>
        </authorList>
    </citation>
    <scope>NUCLEOTIDE SEQUENCE</scope>
    <source>
        <strain evidence="2">CBS 102054</strain>
    </source>
</reference>
<dbReference type="RefSeq" id="XP_060448557.1">
    <property type="nucleotide sequence ID" value="XM_060582349.1"/>
</dbReference>
<accession>A0AAI9ZXC6</accession>
<dbReference type="Proteomes" id="UP001243989">
    <property type="component" value="Unassembled WGS sequence"/>
</dbReference>
<sequence>MARDNGCQPGNTNPKPMETAASSHATAIKQAIPFLRVSGRGLTAGRRQNTLHSTLPNVYLPPIVSRDPVLCLHFESRIRLRCWACSSRASGCQDSEVRNHSACTIDKPCRTLPRPHRSRLAIRIWLASGRHLKNRLLTPARQAMPVMIRPHFQPDPLTAALA</sequence>
<feature type="region of interest" description="Disordered" evidence="1">
    <location>
        <begin position="1"/>
        <end position="23"/>
    </location>
</feature>
<keyword evidence="3" id="KW-1185">Reference proteome</keyword>
<evidence type="ECO:0000313" key="3">
    <source>
        <dbReference type="Proteomes" id="UP001243989"/>
    </source>
</evidence>
<organism evidence="2 3">
    <name type="scientific">Colletotrichum phormii</name>
    <dbReference type="NCBI Taxonomy" id="359342"/>
    <lineage>
        <taxon>Eukaryota</taxon>
        <taxon>Fungi</taxon>
        <taxon>Dikarya</taxon>
        <taxon>Ascomycota</taxon>
        <taxon>Pezizomycotina</taxon>
        <taxon>Sordariomycetes</taxon>
        <taxon>Hypocreomycetidae</taxon>
        <taxon>Glomerellales</taxon>
        <taxon>Glomerellaceae</taxon>
        <taxon>Colletotrichum</taxon>
        <taxon>Colletotrichum acutatum species complex</taxon>
    </lineage>
</organism>
<proteinExistence type="predicted"/>